<dbReference type="PANTHER" id="PTHR12131">
    <property type="entry name" value="ATP-DEPENDENT RNA AND DNA HELICASE"/>
    <property type="match status" value="1"/>
</dbReference>
<dbReference type="PROSITE" id="PS51194">
    <property type="entry name" value="HELICASE_CTER"/>
    <property type="match status" value="1"/>
</dbReference>
<dbReference type="InterPro" id="IPR001650">
    <property type="entry name" value="Helicase_C-like"/>
</dbReference>
<keyword evidence="6" id="KW-0809">Transit peptide</keyword>
<accession>A0A174ZPI3</accession>
<keyword evidence="4 10" id="KW-0347">Helicase</keyword>
<dbReference type="RefSeq" id="WP_055214395.1">
    <property type="nucleotide sequence ID" value="NZ_CABIXW010000005.1"/>
</dbReference>
<evidence type="ECO:0000313" key="10">
    <source>
        <dbReference type="EMBL" id="CUQ87667.1"/>
    </source>
</evidence>
<dbReference type="AlphaFoldDB" id="A0A174ZPI3"/>
<evidence type="ECO:0000256" key="3">
    <source>
        <dbReference type="ARBA" id="ARBA00022801"/>
    </source>
</evidence>
<dbReference type="GO" id="GO:0016787">
    <property type="term" value="F:hydrolase activity"/>
    <property type="evidence" value="ECO:0007669"/>
    <property type="project" value="UniProtKB-KW"/>
</dbReference>
<sequence length="543" mass="63153">MARYYYKKKKKKFVPKDLASLKELKIKTALMESIPEDITQLYPEARNIKRHFILHIGETNTGKTHDALEDFYNAGSGMYLAPLRLLALEIQEMSLARGINCSLTTGEEKDIRDGAKHLSCTVEKMDMSRHFDVCVIDEAQMVADSDRGWAWTEAILGVNADVVHVCMSPNAIHIVKMLIKMCGDTYTDIRHKRNSRLIVEDHDFIFPDDIRDGDALVAFSRRKVLMLATLLKKEGYKVSVIYGSLPYSVRKAEVARFLNGESRIVVCTDAIGMGVNLPIRRIIFTESKKFDGKSKRFLNMSEVKQIAGRAGRKGMYDQGYVNSIEDRDQIGELLHGRYEQITSCVIQPPRKVLDMPYSLSEIFKIWLKTIEKKCFSVADLKNRIKLAEYIEKKHGEKINKDLEYSLINIPFDENSEKLKYLWQDLVDMTADGEPVSRMWYYVDTESEDIEAMKLDDLEQLYKKMDLLNSYCNALNISEYDERIRILKEKISELIVRELTNGEFFNKCKRCGKRLEWNHRFGMCEKCYEINKLERMRYKADKWR</sequence>
<evidence type="ECO:0000256" key="6">
    <source>
        <dbReference type="ARBA" id="ARBA00022946"/>
    </source>
</evidence>
<evidence type="ECO:0000256" key="4">
    <source>
        <dbReference type="ARBA" id="ARBA00022806"/>
    </source>
</evidence>
<dbReference type="InterPro" id="IPR055206">
    <property type="entry name" value="DEXQc_SUV3"/>
</dbReference>
<dbReference type="Pfam" id="PF22527">
    <property type="entry name" value="DEXQc_Suv3"/>
    <property type="match status" value="1"/>
</dbReference>
<keyword evidence="3" id="KW-0378">Hydrolase</keyword>
<dbReference type="EC" id="3.6.4.13" evidence="1"/>
<evidence type="ECO:0000313" key="9">
    <source>
        <dbReference type="EMBL" id="CUQ75386.1"/>
    </source>
</evidence>
<dbReference type="InterPro" id="IPR044774">
    <property type="entry name" value="Suv3_DEXQc"/>
</dbReference>
<proteinExistence type="predicted"/>
<feature type="domain" description="Helicase C-terminal" evidence="8">
    <location>
        <begin position="173"/>
        <end position="371"/>
    </location>
</feature>
<reference evidence="11 12" key="1">
    <citation type="submission" date="2015-09" db="EMBL/GenBank/DDBJ databases">
        <authorList>
            <consortium name="Pathogen Informatics"/>
        </authorList>
    </citation>
    <scope>NUCLEOTIDE SEQUENCE [LARGE SCALE GENOMIC DNA]</scope>
    <source>
        <strain evidence="9 11">2789STDY5834875</strain>
        <strain evidence="10 12">2789STDY5834878</strain>
    </source>
</reference>
<dbReference type="InterPro" id="IPR050699">
    <property type="entry name" value="RNA-DNA_Helicase"/>
</dbReference>
<evidence type="ECO:0000256" key="5">
    <source>
        <dbReference type="ARBA" id="ARBA00022840"/>
    </source>
</evidence>
<dbReference type="GO" id="GO:0003724">
    <property type="term" value="F:RNA helicase activity"/>
    <property type="evidence" value="ECO:0007669"/>
    <property type="project" value="UniProtKB-EC"/>
</dbReference>
<organism evidence="10 12">
    <name type="scientific">Lachnospira eligens</name>
    <dbReference type="NCBI Taxonomy" id="39485"/>
    <lineage>
        <taxon>Bacteria</taxon>
        <taxon>Bacillati</taxon>
        <taxon>Bacillota</taxon>
        <taxon>Clostridia</taxon>
        <taxon>Lachnospirales</taxon>
        <taxon>Lachnospiraceae</taxon>
        <taxon>Lachnospira</taxon>
    </lineage>
</organism>
<comment type="catalytic activity">
    <reaction evidence="7">
        <text>ATP + H2O = ADP + phosphate + H(+)</text>
        <dbReference type="Rhea" id="RHEA:13065"/>
        <dbReference type="ChEBI" id="CHEBI:15377"/>
        <dbReference type="ChEBI" id="CHEBI:15378"/>
        <dbReference type="ChEBI" id="CHEBI:30616"/>
        <dbReference type="ChEBI" id="CHEBI:43474"/>
        <dbReference type="ChEBI" id="CHEBI:456216"/>
        <dbReference type="EC" id="3.6.4.13"/>
    </reaction>
</comment>
<evidence type="ECO:0000259" key="8">
    <source>
        <dbReference type="PROSITE" id="PS51194"/>
    </source>
</evidence>
<name>A0A174ZPI3_9FIRM</name>
<evidence type="ECO:0000256" key="2">
    <source>
        <dbReference type="ARBA" id="ARBA00022741"/>
    </source>
</evidence>
<dbReference type="InterPro" id="IPR027417">
    <property type="entry name" value="P-loop_NTPase"/>
</dbReference>
<dbReference type="Pfam" id="PF00271">
    <property type="entry name" value="Helicase_C"/>
    <property type="match status" value="1"/>
</dbReference>
<dbReference type="Gene3D" id="1.20.272.40">
    <property type="match status" value="1"/>
</dbReference>
<gene>
    <name evidence="9" type="ORF">ERS852490_00482</name>
    <name evidence="10" type="ORF">ERS852492_02099</name>
</gene>
<keyword evidence="2" id="KW-0547">Nucleotide-binding</keyword>
<evidence type="ECO:0000256" key="7">
    <source>
        <dbReference type="ARBA" id="ARBA00047984"/>
    </source>
</evidence>
<keyword evidence="5" id="KW-0067">ATP-binding</keyword>
<dbReference type="Proteomes" id="UP000095780">
    <property type="component" value="Unassembled WGS sequence"/>
</dbReference>
<dbReference type="GO" id="GO:0005524">
    <property type="term" value="F:ATP binding"/>
    <property type="evidence" value="ECO:0007669"/>
    <property type="project" value="UniProtKB-KW"/>
</dbReference>
<dbReference type="Proteomes" id="UP000095621">
    <property type="component" value="Unassembled WGS sequence"/>
</dbReference>
<dbReference type="EMBL" id="CZBV01000005">
    <property type="protein sequence ID" value="CUQ87667.1"/>
    <property type="molecule type" value="Genomic_DNA"/>
</dbReference>
<dbReference type="SUPFAM" id="SSF52540">
    <property type="entry name" value="P-loop containing nucleoside triphosphate hydrolases"/>
    <property type="match status" value="1"/>
</dbReference>
<evidence type="ECO:0000313" key="11">
    <source>
        <dbReference type="Proteomes" id="UP000095621"/>
    </source>
</evidence>
<evidence type="ECO:0000256" key="1">
    <source>
        <dbReference type="ARBA" id="ARBA00012552"/>
    </source>
</evidence>
<dbReference type="Gene3D" id="3.40.50.300">
    <property type="entry name" value="P-loop containing nucleotide triphosphate hydrolases"/>
    <property type="match status" value="2"/>
</dbReference>
<dbReference type="OrthoDB" id="9807155at2"/>
<dbReference type="SMART" id="SM00490">
    <property type="entry name" value="HELICc"/>
    <property type="match status" value="1"/>
</dbReference>
<protein>
    <recommendedName>
        <fullName evidence="1">RNA helicase</fullName>
        <ecNumber evidence="1">3.6.4.13</ecNumber>
    </recommendedName>
</protein>
<dbReference type="EMBL" id="CZBU01000001">
    <property type="protein sequence ID" value="CUQ75386.1"/>
    <property type="molecule type" value="Genomic_DNA"/>
</dbReference>
<evidence type="ECO:0000313" key="12">
    <source>
        <dbReference type="Proteomes" id="UP000095780"/>
    </source>
</evidence>
<dbReference type="CDD" id="cd17913">
    <property type="entry name" value="DEXQc_Suv3"/>
    <property type="match status" value="1"/>
</dbReference>
<dbReference type="PANTHER" id="PTHR12131:SF1">
    <property type="entry name" value="ATP-DEPENDENT RNA HELICASE SUPV3L1, MITOCHONDRIAL-RELATED"/>
    <property type="match status" value="1"/>
</dbReference>